<proteinExistence type="predicted"/>
<dbReference type="InterPro" id="IPR008323">
    <property type="entry name" value="UCP033563"/>
</dbReference>
<name>A0A7X0RCF8_9ACTN</name>
<accession>A0A7X0RCF8</accession>
<dbReference type="PANTHER" id="PTHR36454">
    <property type="entry name" value="LMO2823 PROTEIN"/>
    <property type="match status" value="1"/>
</dbReference>
<evidence type="ECO:0000313" key="2">
    <source>
        <dbReference type="Proteomes" id="UP000523955"/>
    </source>
</evidence>
<dbReference type="Proteomes" id="UP000523955">
    <property type="component" value="Unassembled WGS sequence"/>
</dbReference>
<dbReference type="RefSeq" id="WP_185251039.1">
    <property type="nucleotide sequence ID" value="NZ_JACKXE010000001.1"/>
</dbReference>
<sequence length="379" mass="40811">MDSSAVVTPPYVAGPLRLYPFRGLMLSPSRIGDPSSARAFARPYRDVAARLTSWERRGLVHHDTEPAVYLHEYTVAGIVVRGLVGALDISRRATSRADRAVYPHEGVHPAQAEELAERMAEMQMNPAPILLVHRGPAAVRTLLARVAAAPPTHEFTDRAEQEHRVWAITDPDDLGALEAALAGSRALIADGHHRYAAYLRLQRDDPGGSHDLGLAMLVDQDETPLFLGAIHRVLVGTGLDDLRDACDRIGATFHRTTETAAVGALAPGCLAATDGTTWATLALPVPHGRAAVEVLHEQLVPALTDEPARIGYHHAVEEAMAHLSRSKGTALLMPAPDFDLVLRIVAAGRLLPEKATSFQPKPSVGVLIRSLLDGAPDRH</sequence>
<comment type="caution">
    <text evidence="1">The sequence shown here is derived from an EMBL/GenBank/DDBJ whole genome shotgun (WGS) entry which is preliminary data.</text>
</comment>
<organism evidence="1 2">
    <name type="scientific">Nocardioides luti</name>
    <dbReference type="NCBI Taxonomy" id="2761101"/>
    <lineage>
        <taxon>Bacteria</taxon>
        <taxon>Bacillati</taxon>
        <taxon>Actinomycetota</taxon>
        <taxon>Actinomycetes</taxon>
        <taxon>Propionibacteriales</taxon>
        <taxon>Nocardioidaceae</taxon>
        <taxon>Nocardioides</taxon>
    </lineage>
</organism>
<dbReference type="EMBL" id="JACKXE010000001">
    <property type="protein sequence ID" value="MBB6625690.1"/>
    <property type="molecule type" value="Genomic_DNA"/>
</dbReference>
<evidence type="ECO:0000313" key="1">
    <source>
        <dbReference type="EMBL" id="MBB6625690.1"/>
    </source>
</evidence>
<gene>
    <name evidence="1" type="ORF">H5V45_00015</name>
</gene>
<dbReference type="AlphaFoldDB" id="A0A7X0RCF8"/>
<protein>
    <submittedName>
        <fullName evidence="1">DUF1015 family protein</fullName>
    </submittedName>
</protein>
<reference evidence="1 2" key="1">
    <citation type="submission" date="2020-08" db="EMBL/GenBank/DDBJ databases">
        <authorList>
            <person name="Seo M.-J."/>
        </authorList>
    </citation>
    <scope>NUCLEOTIDE SEQUENCE [LARGE SCALE GENOMIC DNA]</scope>
    <source>
        <strain evidence="1 2">KIGAM211</strain>
    </source>
</reference>
<dbReference type="Pfam" id="PF06245">
    <property type="entry name" value="DUF1015"/>
    <property type="match status" value="1"/>
</dbReference>
<keyword evidence="2" id="KW-1185">Reference proteome</keyword>
<dbReference type="PANTHER" id="PTHR36454:SF1">
    <property type="entry name" value="DUF1015 DOMAIN-CONTAINING PROTEIN"/>
    <property type="match status" value="1"/>
</dbReference>